<dbReference type="GO" id="GO:0006590">
    <property type="term" value="P:thyroid hormone generation"/>
    <property type="evidence" value="ECO:0007669"/>
    <property type="project" value="TreeGrafter"/>
</dbReference>
<evidence type="ECO:0000256" key="4">
    <source>
        <dbReference type="ARBA" id="ARBA00022729"/>
    </source>
</evidence>
<organism evidence="9 10">
    <name type="scientific">Poecilia mexicana</name>
    <dbReference type="NCBI Taxonomy" id="48701"/>
    <lineage>
        <taxon>Eukaryota</taxon>
        <taxon>Metazoa</taxon>
        <taxon>Chordata</taxon>
        <taxon>Craniata</taxon>
        <taxon>Vertebrata</taxon>
        <taxon>Euteleostomi</taxon>
        <taxon>Actinopterygii</taxon>
        <taxon>Neopterygii</taxon>
        <taxon>Teleostei</taxon>
        <taxon>Neoteleostei</taxon>
        <taxon>Acanthomorphata</taxon>
        <taxon>Ovalentaria</taxon>
        <taxon>Atherinomorphae</taxon>
        <taxon>Cyprinodontiformes</taxon>
        <taxon>Poeciliidae</taxon>
        <taxon>Poeciliinae</taxon>
        <taxon>Poecilia</taxon>
    </lineage>
</organism>
<feature type="chain" id="PRO_5017362600" description="Carboxylesterase type B domain-containing protein" evidence="7">
    <location>
        <begin position="21"/>
        <end position="801"/>
    </location>
</feature>
<keyword evidence="5" id="KW-0677">Repeat</keyword>
<evidence type="ECO:0000313" key="9">
    <source>
        <dbReference type="Ensembl" id="ENSPMEP00000008556.1"/>
    </source>
</evidence>
<sequence length="801" mass="87205">LSLCVCVCLSLSVCVCVLVSQPLQSLSSSQIWSLSVSCSAQLPSWFCVSGCDEEEWCSVTDLGESESDRFFRCALYPDTRVCGGYDQPIKRSCRPLLDRVTNNTYSKKVDLSGPVQSFYERVPFQKMVIMSASKPSSMFSSRAVSVSRFRECERRCDEDPCCRGFGTCLRLSGTNVSLLVSPESVSVSMDDWRLLSESSLLIDASLSTYDVIHVSRDIDTDRERTRDWSCFLSACQEAESCVAVSLREAESAVRCILYPDTTTCGLSSQNRAWQLTDPSVFLERSPQAASISVPGHGTLQGVAMETAVGSDRRTVIRFLGVPYARPPIGVLRFEAAQPADWTGTWDATKPRPSCVQPGDDEDSASSEDCLYLNIFTPAAQVIPVLVYFFNPPANQNQNLLDGSALAALGNIVVVTASYRTAALGFLTAGGLHGNYGLSDQEAALHWVHAHISLVGGDSGSVTVGAERRGADISSLTLLSSSPPFHRMILMGGSVFSPSLVQTASAGRRQAVDLARELGCVTSDLSDDGPMVACLRSTPVHKLNAAQTKLLAVSGPFQAWAPVRRSESGSFHRVDLMLGTSEHDGLISRARRIKDFEALQGRGDTKTAFYEALSRSLGGASGNALLKDAAAWFYSLDHDPSAAGYNLFSRALNNATRDLFIICPTVQMALHWAASGTNVFQYHQPRTGSEQLADVLVPLDVQFLFGIPLQPMSSQRFTSSDRRLSLAVMTYASSFIRTGNPNPSHVWAESVLPRWQPVTAEAPPTYLELSPALQHQQGLRQNACSFWRELGTRLTSKTGRFC</sequence>
<dbReference type="PANTHER" id="PTHR14093:SF19">
    <property type="entry name" value="THYROGLOBULIN"/>
    <property type="match status" value="1"/>
</dbReference>
<evidence type="ECO:0000256" key="3">
    <source>
        <dbReference type="ARBA" id="ARBA00022525"/>
    </source>
</evidence>
<protein>
    <recommendedName>
        <fullName evidence="8">Carboxylesterase type B domain-containing protein</fullName>
    </recommendedName>
</protein>
<keyword evidence="6" id="KW-0325">Glycoprotein</keyword>
<comment type="subcellular location">
    <subcellularLocation>
        <location evidence="1">Secreted</location>
    </subcellularLocation>
</comment>
<dbReference type="Proteomes" id="UP000261480">
    <property type="component" value="Unplaced"/>
</dbReference>
<proteinExistence type="inferred from homology"/>
<feature type="signal peptide" evidence="7">
    <location>
        <begin position="1"/>
        <end position="20"/>
    </location>
</feature>
<dbReference type="SUPFAM" id="SSF53474">
    <property type="entry name" value="alpha/beta-Hydrolases"/>
    <property type="match status" value="1"/>
</dbReference>
<keyword evidence="10" id="KW-1185">Reference proteome</keyword>
<dbReference type="Ensembl" id="ENSPMET00000002249.1">
    <property type="protein sequence ID" value="ENSPMEP00000008556.1"/>
    <property type="gene ID" value="ENSPMEG00000010391.1"/>
</dbReference>
<dbReference type="AlphaFoldDB" id="A0A3B3X0J0"/>
<dbReference type="GO" id="GO:0005615">
    <property type="term" value="C:extracellular space"/>
    <property type="evidence" value="ECO:0007669"/>
    <property type="project" value="TreeGrafter"/>
</dbReference>
<reference evidence="9" key="2">
    <citation type="submission" date="2025-09" db="UniProtKB">
        <authorList>
            <consortium name="Ensembl"/>
        </authorList>
    </citation>
    <scope>IDENTIFICATION</scope>
</reference>
<reference evidence="9" key="1">
    <citation type="submission" date="2025-08" db="UniProtKB">
        <authorList>
            <consortium name="Ensembl"/>
        </authorList>
    </citation>
    <scope>IDENTIFICATION</scope>
</reference>
<name>A0A3B3X0J0_9TELE</name>
<dbReference type="PANTHER" id="PTHR14093">
    <property type="entry name" value="HLA CLASS II GAMMA CHAIN"/>
    <property type="match status" value="1"/>
</dbReference>
<evidence type="ECO:0000259" key="8">
    <source>
        <dbReference type="Pfam" id="PF00135"/>
    </source>
</evidence>
<dbReference type="InterPro" id="IPR052001">
    <property type="entry name" value="MHC-II_Gamma/Thyroglobulin"/>
</dbReference>
<accession>A0A3B3X0J0</accession>
<evidence type="ECO:0000256" key="2">
    <source>
        <dbReference type="ARBA" id="ARBA00005964"/>
    </source>
</evidence>
<feature type="domain" description="Carboxylesterase type B" evidence="8">
    <location>
        <begin position="291"/>
        <end position="786"/>
    </location>
</feature>
<evidence type="ECO:0000256" key="5">
    <source>
        <dbReference type="ARBA" id="ARBA00022737"/>
    </source>
</evidence>
<dbReference type="Gene3D" id="3.40.50.1820">
    <property type="entry name" value="alpha/beta hydrolase"/>
    <property type="match status" value="1"/>
</dbReference>
<dbReference type="InterPro" id="IPR002018">
    <property type="entry name" value="CarbesteraseB"/>
</dbReference>
<dbReference type="PROSITE" id="PS00941">
    <property type="entry name" value="CARBOXYLESTERASE_B_2"/>
    <property type="match status" value="1"/>
</dbReference>
<keyword evidence="3" id="KW-0964">Secreted</keyword>
<dbReference type="InterPro" id="IPR029058">
    <property type="entry name" value="AB_hydrolase_fold"/>
</dbReference>
<dbReference type="STRING" id="48701.ENSPMEP00000008556"/>
<comment type="similarity">
    <text evidence="2">Belongs to the type-B carboxylesterase/lipase family.</text>
</comment>
<dbReference type="InterPro" id="IPR019819">
    <property type="entry name" value="Carboxylesterase_B_CS"/>
</dbReference>
<evidence type="ECO:0000256" key="1">
    <source>
        <dbReference type="ARBA" id="ARBA00004613"/>
    </source>
</evidence>
<dbReference type="Pfam" id="PF00135">
    <property type="entry name" value="COesterase"/>
    <property type="match status" value="1"/>
</dbReference>
<keyword evidence="4 7" id="KW-0732">Signal</keyword>
<evidence type="ECO:0000256" key="7">
    <source>
        <dbReference type="SAM" id="SignalP"/>
    </source>
</evidence>
<evidence type="ECO:0000313" key="10">
    <source>
        <dbReference type="Proteomes" id="UP000261480"/>
    </source>
</evidence>
<evidence type="ECO:0000256" key="6">
    <source>
        <dbReference type="ARBA" id="ARBA00023180"/>
    </source>
</evidence>